<accession>A0A252CBF4</accession>
<sequence length="211" mass="24523">MDYRLTSYDSFNFMSLYNSKIHISNLIDRRVRVTTKRGEHYGKICVKNKGYYKLFVNAYNSKCAYCGINTDIIPTTLFEIDHFINKTQMILPTGNSVNNVENLVFSCRGCNQAKHDYDTSEVYDLLHPDHESVTSIFVRGATYGISVSEEYQSNPVIVNFYKKLHLDSSFRKLDYLLMNLKAMSRLEAADDLNHLILRLYADLLEMRNRVI</sequence>
<dbReference type="GO" id="GO:0008270">
    <property type="term" value="F:zinc ion binding"/>
    <property type="evidence" value="ECO:0007669"/>
    <property type="project" value="InterPro"/>
</dbReference>
<dbReference type="InterPro" id="IPR002711">
    <property type="entry name" value="HNH"/>
</dbReference>
<protein>
    <recommendedName>
        <fullName evidence="1">HNH domain-containing protein</fullName>
    </recommendedName>
</protein>
<dbReference type="RefSeq" id="WP_086583132.1">
    <property type="nucleotide sequence ID" value="NZ_MUIZ01000006.1"/>
</dbReference>
<dbReference type="AlphaFoldDB" id="A0A252CBF4"/>
<organism evidence="2 3">
    <name type="scientific">Lactococcus petauri</name>
    <dbReference type="NCBI Taxonomy" id="1940789"/>
    <lineage>
        <taxon>Bacteria</taxon>
        <taxon>Bacillati</taxon>
        <taxon>Bacillota</taxon>
        <taxon>Bacilli</taxon>
        <taxon>Lactobacillales</taxon>
        <taxon>Streptococcaceae</taxon>
        <taxon>Lactococcus</taxon>
    </lineage>
</organism>
<dbReference type="Proteomes" id="UP000194606">
    <property type="component" value="Unassembled WGS sequence"/>
</dbReference>
<dbReference type="CDD" id="cd00085">
    <property type="entry name" value="HNHc"/>
    <property type="match status" value="1"/>
</dbReference>
<feature type="domain" description="HNH" evidence="1">
    <location>
        <begin position="63"/>
        <end position="116"/>
    </location>
</feature>
<dbReference type="Pfam" id="PF01844">
    <property type="entry name" value="HNH"/>
    <property type="match status" value="1"/>
</dbReference>
<evidence type="ECO:0000313" key="2">
    <source>
        <dbReference type="EMBL" id="OUK03876.1"/>
    </source>
</evidence>
<dbReference type="Gene3D" id="1.10.30.50">
    <property type="match status" value="1"/>
</dbReference>
<proteinExistence type="predicted"/>
<name>A0A252CBF4_9LACT</name>
<reference evidence="2 3" key="1">
    <citation type="submission" date="2017-02" db="EMBL/GenBank/DDBJ databases">
        <authorList>
            <person name="Peterson S.W."/>
        </authorList>
    </citation>
    <scope>NUCLEOTIDE SEQUENCE [LARGE SCALE GENOMIC DNA]</scope>
    <source>
        <strain evidence="2">159469</strain>
    </source>
</reference>
<evidence type="ECO:0000259" key="1">
    <source>
        <dbReference type="Pfam" id="PF01844"/>
    </source>
</evidence>
<comment type="caution">
    <text evidence="2">The sequence shown here is derived from an EMBL/GenBank/DDBJ whole genome shotgun (WGS) entry which is preliminary data.</text>
</comment>
<dbReference type="GO" id="GO:0004519">
    <property type="term" value="F:endonuclease activity"/>
    <property type="evidence" value="ECO:0007669"/>
    <property type="project" value="InterPro"/>
</dbReference>
<evidence type="ECO:0000313" key="3">
    <source>
        <dbReference type="Proteomes" id="UP000194606"/>
    </source>
</evidence>
<dbReference type="InterPro" id="IPR003615">
    <property type="entry name" value="HNH_nuc"/>
</dbReference>
<dbReference type="EMBL" id="MUIZ01000006">
    <property type="protein sequence ID" value="OUK03876.1"/>
    <property type="molecule type" value="Genomic_DNA"/>
</dbReference>
<gene>
    <name evidence="2" type="ORF">BZZ03_09505</name>
</gene>
<dbReference type="GO" id="GO:0003676">
    <property type="term" value="F:nucleic acid binding"/>
    <property type="evidence" value="ECO:0007669"/>
    <property type="project" value="InterPro"/>
</dbReference>